<dbReference type="GO" id="GO:0030677">
    <property type="term" value="C:ribonuclease P complex"/>
    <property type="evidence" value="ECO:0007669"/>
    <property type="project" value="TreeGrafter"/>
</dbReference>
<dbReference type="InterPro" id="IPR000100">
    <property type="entry name" value="RNase_P"/>
</dbReference>
<gene>
    <name evidence="7" type="primary">rnpA</name>
    <name evidence="10" type="ORF">UG56_018420</name>
</gene>
<comment type="similarity">
    <text evidence="7">Belongs to the RnpA family.</text>
</comment>
<keyword evidence="11" id="KW-1185">Reference proteome</keyword>
<accession>A0A1J4N0U8</accession>
<feature type="region of interest" description="Disordered" evidence="9">
    <location>
        <begin position="1"/>
        <end position="24"/>
    </location>
</feature>
<dbReference type="InterPro" id="IPR014721">
    <property type="entry name" value="Ribsml_uS5_D2-typ_fold_subgr"/>
</dbReference>
<dbReference type="OrthoDB" id="196964at2"/>
<keyword evidence="5 7" id="KW-0378">Hydrolase</keyword>
<comment type="caution">
    <text evidence="10">The sequence shown here is derived from an EMBL/GenBank/DDBJ whole genome shotgun (WGS) entry which is preliminary data.</text>
</comment>
<evidence type="ECO:0000313" key="10">
    <source>
        <dbReference type="EMBL" id="OIJ25213.1"/>
    </source>
</evidence>
<reference evidence="10" key="1">
    <citation type="submission" date="2016-10" db="EMBL/GenBank/DDBJ databases">
        <title>Draft Genome Sequence of Nocardioides luteus Strain BAFB, an Alkane-Degrading Bacterium Isolated from JP-7 Polluted Soil.</title>
        <authorList>
            <person name="Brown L."/>
            <person name="Ruiz O.N."/>
            <person name="Gunasekera T."/>
        </authorList>
    </citation>
    <scope>NUCLEOTIDE SEQUENCE [LARGE SCALE GENOMIC DNA]</scope>
    <source>
        <strain evidence="10">BAFB</strain>
    </source>
</reference>
<keyword evidence="4 7" id="KW-0255">Endonuclease</keyword>
<dbReference type="Gene3D" id="3.30.230.10">
    <property type="match status" value="1"/>
</dbReference>
<evidence type="ECO:0000256" key="1">
    <source>
        <dbReference type="ARBA" id="ARBA00002663"/>
    </source>
</evidence>
<dbReference type="GO" id="GO:0001682">
    <property type="term" value="P:tRNA 5'-leader removal"/>
    <property type="evidence" value="ECO:0007669"/>
    <property type="project" value="UniProtKB-UniRule"/>
</dbReference>
<proteinExistence type="inferred from homology"/>
<dbReference type="Pfam" id="PF00825">
    <property type="entry name" value="Ribonuclease_P"/>
    <property type="match status" value="1"/>
</dbReference>
<dbReference type="NCBIfam" id="TIGR00188">
    <property type="entry name" value="rnpA"/>
    <property type="match status" value="1"/>
</dbReference>
<dbReference type="RefSeq" id="WP_045547264.1">
    <property type="nucleotide sequence ID" value="NZ_JZDQ02000027.1"/>
</dbReference>
<dbReference type="InterPro" id="IPR020539">
    <property type="entry name" value="RNase_P_CS"/>
</dbReference>
<evidence type="ECO:0000313" key="11">
    <source>
        <dbReference type="Proteomes" id="UP000033772"/>
    </source>
</evidence>
<dbReference type="GO" id="GO:0004526">
    <property type="term" value="F:ribonuclease P activity"/>
    <property type="evidence" value="ECO:0007669"/>
    <property type="project" value="UniProtKB-UniRule"/>
</dbReference>
<dbReference type="PANTHER" id="PTHR33992">
    <property type="entry name" value="RIBONUCLEASE P PROTEIN COMPONENT"/>
    <property type="match status" value="1"/>
</dbReference>
<evidence type="ECO:0000256" key="8">
    <source>
        <dbReference type="NCBIfam" id="TIGR00188"/>
    </source>
</evidence>
<dbReference type="SUPFAM" id="SSF54211">
    <property type="entry name" value="Ribosomal protein S5 domain 2-like"/>
    <property type="match status" value="1"/>
</dbReference>
<dbReference type="STRING" id="1844.UG56_018420"/>
<protein>
    <recommendedName>
        <fullName evidence="7 8">Ribonuclease P protein component</fullName>
        <shortName evidence="7">RNase P protein</shortName>
        <shortName evidence="7">RNaseP protein</shortName>
        <ecNumber evidence="7 8">3.1.26.5</ecNumber>
    </recommendedName>
    <alternativeName>
        <fullName evidence="7">Protein C5</fullName>
    </alternativeName>
</protein>
<evidence type="ECO:0000256" key="3">
    <source>
        <dbReference type="ARBA" id="ARBA00022722"/>
    </source>
</evidence>
<dbReference type="GO" id="GO:0000049">
    <property type="term" value="F:tRNA binding"/>
    <property type="evidence" value="ECO:0007669"/>
    <property type="project" value="UniProtKB-UniRule"/>
</dbReference>
<dbReference type="PROSITE" id="PS00648">
    <property type="entry name" value="RIBONUCLEASE_P"/>
    <property type="match status" value="1"/>
</dbReference>
<dbReference type="AlphaFoldDB" id="A0A1J4N0U8"/>
<name>A0A1J4N0U8_9ACTN</name>
<evidence type="ECO:0000256" key="6">
    <source>
        <dbReference type="ARBA" id="ARBA00022884"/>
    </source>
</evidence>
<dbReference type="InterPro" id="IPR020568">
    <property type="entry name" value="Ribosomal_Su5_D2-typ_SF"/>
</dbReference>
<dbReference type="Proteomes" id="UP000033772">
    <property type="component" value="Unassembled WGS sequence"/>
</dbReference>
<dbReference type="HAMAP" id="MF_00227">
    <property type="entry name" value="RNase_P"/>
    <property type="match status" value="1"/>
</dbReference>
<comment type="subunit">
    <text evidence="7">Consists of a catalytic RNA component (M1 or rnpB) and a protein subunit.</text>
</comment>
<keyword evidence="2 7" id="KW-0819">tRNA processing</keyword>
<evidence type="ECO:0000256" key="9">
    <source>
        <dbReference type="SAM" id="MobiDB-lite"/>
    </source>
</evidence>
<dbReference type="PANTHER" id="PTHR33992:SF1">
    <property type="entry name" value="RIBONUCLEASE P PROTEIN COMPONENT"/>
    <property type="match status" value="1"/>
</dbReference>
<keyword evidence="3 7" id="KW-0540">Nuclease</keyword>
<evidence type="ECO:0000256" key="4">
    <source>
        <dbReference type="ARBA" id="ARBA00022759"/>
    </source>
</evidence>
<dbReference type="EMBL" id="JZDQ02000027">
    <property type="protein sequence ID" value="OIJ25213.1"/>
    <property type="molecule type" value="Genomic_DNA"/>
</dbReference>
<organism evidence="10 11">
    <name type="scientific">Nocardioides luteus</name>
    <dbReference type="NCBI Taxonomy" id="1844"/>
    <lineage>
        <taxon>Bacteria</taxon>
        <taxon>Bacillati</taxon>
        <taxon>Actinomycetota</taxon>
        <taxon>Actinomycetes</taxon>
        <taxon>Propionibacteriales</taxon>
        <taxon>Nocardioidaceae</taxon>
        <taxon>Nocardioides</taxon>
    </lineage>
</organism>
<dbReference type="EC" id="3.1.26.5" evidence="7 8"/>
<comment type="function">
    <text evidence="1 7">RNaseP catalyzes the removal of the 5'-leader sequence from pre-tRNA to produce the mature 5'-terminus. It can also cleave other RNA substrates such as 4.5S RNA. The protein component plays an auxiliary but essential role in vivo by binding to the 5'-leader sequence and broadening the substrate specificity of the ribozyme.</text>
</comment>
<dbReference type="GO" id="GO:0042781">
    <property type="term" value="F:3'-tRNA processing endoribonuclease activity"/>
    <property type="evidence" value="ECO:0007669"/>
    <property type="project" value="TreeGrafter"/>
</dbReference>
<comment type="catalytic activity">
    <reaction evidence="7">
        <text>Endonucleolytic cleavage of RNA, removing 5'-extranucleotides from tRNA precursor.</text>
        <dbReference type="EC" id="3.1.26.5"/>
    </reaction>
</comment>
<keyword evidence="6 7" id="KW-0694">RNA-binding</keyword>
<sequence>MLPRRHRLTDSSGFKEAVRRGKRAGSKSLVVHLLVPGAAADRESEPQVGFVVSKAVGPAVVRNRVKRRLRHQARESLSGLPGSAVLVVRALPAAADADYDALGADLRRCLERVLR</sequence>
<evidence type="ECO:0000256" key="5">
    <source>
        <dbReference type="ARBA" id="ARBA00022801"/>
    </source>
</evidence>
<evidence type="ECO:0000256" key="2">
    <source>
        <dbReference type="ARBA" id="ARBA00022694"/>
    </source>
</evidence>
<evidence type="ECO:0000256" key="7">
    <source>
        <dbReference type="HAMAP-Rule" id="MF_00227"/>
    </source>
</evidence>